<accession>A0A1V8NRM1</accession>
<name>A0A1V8NRM1_CITBR</name>
<evidence type="ECO:0000313" key="2">
    <source>
        <dbReference type="Proteomes" id="UP000192573"/>
    </source>
</evidence>
<proteinExistence type="predicted"/>
<comment type="caution">
    <text evidence="1">The sequence shown here is derived from an EMBL/GenBank/DDBJ whole genome shotgun (WGS) entry which is preliminary data.</text>
</comment>
<dbReference type="EMBL" id="NAEW01000035">
    <property type="protein sequence ID" value="OQM39072.1"/>
    <property type="molecule type" value="Genomic_DNA"/>
</dbReference>
<dbReference type="Proteomes" id="UP000192573">
    <property type="component" value="Unassembled WGS sequence"/>
</dbReference>
<organism evidence="1 2">
    <name type="scientific">Citrobacter braakii</name>
    <dbReference type="NCBI Taxonomy" id="57706"/>
    <lineage>
        <taxon>Bacteria</taxon>
        <taxon>Pseudomonadati</taxon>
        <taxon>Pseudomonadota</taxon>
        <taxon>Gammaproteobacteria</taxon>
        <taxon>Enterobacterales</taxon>
        <taxon>Enterobacteriaceae</taxon>
        <taxon>Citrobacter</taxon>
        <taxon>Citrobacter freundii complex</taxon>
    </lineage>
</organism>
<gene>
    <name evidence="1" type="ORF">BZK42_26825</name>
</gene>
<protein>
    <submittedName>
        <fullName evidence="1">Uncharacterized protein</fullName>
    </submittedName>
</protein>
<sequence>MSIQPFMFNNIELLYSRIKYTLEEKVTVKTRDILILTMLMTLATSAYSKNSFECPPGRNTSSADCMRYKAEKLSTIVDKERILYLKKAKDRMRELYKDPDYQKMHEISEKEVMEKISIGDNAFKKYRKSQCDATYNYWDGHYKDFKYYECYIKITQNRTHEIWNDFLTYPDSTPPILPEPHFRTMSSLYD</sequence>
<reference evidence="1 2" key="1">
    <citation type="submission" date="2017-03" db="EMBL/GenBank/DDBJ databases">
        <authorList>
            <person name="Afonso C.L."/>
            <person name="Miller P.J."/>
            <person name="Scott M.A."/>
            <person name="Spackman E."/>
            <person name="Goraichik I."/>
            <person name="Dimitrov K.M."/>
            <person name="Suarez D.L."/>
            <person name="Swayne D.E."/>
        </authorList>
    </citation>
    <scope>NUCLEOTIDE SEQUENCE [LARGE SCALE GENOMIC DNA]</scope>
    <source>
        <strain evidence="1 2">ATCC 51113</strain>
    </source>
</reference>
<evidence type="ECO:0000313" key="1">
    <source>
        <dbReference type="EMBL" id="OQM39072.1"/>
    </source>
</evidence>
<dbReference type="AlphaFoldDB" id="A0A1V8NRM1"/>
<dbReference type="Gene3D" id="1.20.1270.180">
    <property type="match status" value="1"/>
</dbReference>